<dbReference type="InterPro" id="IPR051083">
    <property type="entry name" value="GrpII_Intron_Splice-Mob/Def"/>
</dbReference>
<evidence type="ECO:0000256" key="1">
    <source>
        <dbReference type="ARBA" id="ARBA00034120"/>
    </source>
</evidence>
<sequence>MTPKEIFDAQFSASNLIAIFHDRVSQSGTVGRDGIHPAAFEKNLDQEIALIRKNIAEEKYRFTTYKQRLVLKGAGKAPREISIAGVRDRVCLRALNNSLSAIFTEAKPALAHQYIAEIKAYIKPLSDDYSFVQLDVQNFFPSLLHEELLKRLRRKTRYRKLLSVVSAAIRTSTGASGTNNRGVPQGLSISNVLSSIYMIPIDEEAHGKYEYYRYVDDILIICKTENASTNLDFMMRRLAKVGLICHSPTPGSKTKIELLSGGVEYLGYHLTPDKVSIRKSSYRNIMENLVSVVTAAKYKSADRRQVRRLNLKITGCFVNGKRYGSMFYFSMTDDKEQLMRLDRFVGRLWKKAGFEKYGKPKTFVKTFHEIKYNVAETKYIPRFDDYTIDQMMQFIADFEAISIDEVRDWTEEKIRKTFKRYIKREVSDLLKDMTPTS</sequence>
<dbReference type="Pfam" id="PF00078">
    <property type="entry name" value="RVT_1"/>
    <property type="match status" value="1"/>
</dbReference>
<proteinExistence type="inferred from homology"/>
<gene>
    <name evidence="3" type="ORF">AGR13a_Lc10001</name>
</gene>
<reference evidence="3 4" key="1">
    <citation type="submission" date="2016-01" db="EMBL/GenBank/DDBJ databases">
        <authorList>
            <person name="Regsiter A."/>
            <person name="william w."/>
        </authorList>
    </citation>
    <scope>NUCLEOTIDE SEQUENCE [LARGE SCALE GENOMIC DNA]</scope>
    <source>
        <strain evidence="3 4">CFBP 6927</strain>
    </source>
</reference>
<dbReference type="InterPro" id="IPR043502">
    <property type="entry name" value="DNA/RNA_pol_sf"/>
</dbReference>
<dbReference type="InterPro" id="IPR000477">
    <property type="entry name" value="RT_dom"/>
</dbReference>
<dbReference type="GO" id="GO:0003964">
    <property type="term" value="F:RNA-directed DNA polymerase activity"/>
    <property type="evidence" value="ECO:0007669"/>
    <property type="project" value="UniProtKB-KW"/>
</dbReference>
<dbReference type="PANTHER" id="PTHR34047">
    <property type="entry name" value="NUCLEAR INTRON MATURASE 1, MITOCHONDRIAL-RELATED"/>
    <property type="match status" value="1"/>
</dbReference>
<evidence type="ECO:0000313" key="4">
    <source>
        <dbReference type="Proteomes" id="UP000191812"/>
    </source>
</evidence>
<keyword evidence="3" id="KW-0548">Nucleotidyltransferase</keyword>
<feature type="domain" description="Reverse transcriptase" evidence="2">
    <location>
        <begin position="51"/>
        <end position="289"/>
    </location>
</feature>
<keyword evidence="3" id="KW-0695">RNA-directed DNA polymerase</keyword>
<dbReference type="PANTHER" id="PTHR34047:SF8">
    <property type="entry name" value="PROTEIN YKFC"/>
    <property type="match status" value="1"/>
</dbReference>
<name>A0ABM9VI93_9HYPH</name>
<dbReference type="SUPFAM" id="SSF56672">
    <property type="entry name" value="DNA/RNA polymerases"/>
    <property type="match status" value="1"/>
</dbReference>
<evidence type="ECO:0000259" key="2">
    <source>
        <dbReference type="PROSITE" id="PS50878"/>
    </source>
</evidence>
<dbReference type="Proteomes" id="UP000191812">
    <property type="component" value="Unassembled WGS sequence"/>
</dbReference>
<organism evidence="3 4">
    <name type="scientific">Agrobacterium genomosp. 13 str. CFBP 6927</name>
    <dbReference type="NCBI Taxonomy" id="1183428"/>
    <lineage>
        <taxon>Bacteria</taxon>
        <taxon>Pseudomonadati</taxon>
        <taxon>Pseudomonadota</taxon>
        <taxon>Alphaproteobacteria</taxon>
        <taxon>Hyphomicrobiales</taxon>
        <taxon>Rhizobiaceae</taxon>
        <taxon>Rhizobium/Agrobacterium group</taxon>
        <taxon>Agrobacterium</taxon>
        <taxon>Agrobacterium tumefaciens complex</taxon>
    </lineage>
</organism>
<comment type="caution">
    <text evidence="3">The sequence shown here is derived from an EMBL/GenBank/DDBJ whole genome shotgun (WGS) entry which is preliminary data.</text>
</comment>
<evidence type="ECO:0000313" key="3">
    <source>
        <dbReference type="EMBL" id="CUX43754.1"/>
    </source>
</evidence>
<dbReference type="PROSITE" id="PS50878">
    <property type="entry name" value="RT_POL"/>
    <property type="match status" value="1"/>
</dbReference>
<dbReference type="RefSeq" id="WP_080836917.1">
    <property type="nucleotide sequence ID" value="NZ_LT009757.1"/>
</dbReference>
<protein>
    <submittedName>
        <fullName evidence="3">RNA-directed DNA polymerase (Reverse transcriptase) protein</fullName>
    </submittedName>
</protein>
<keyword evidence="4" id="KW-1185">Reference proteome</keyword>
<keyword evidence="3" id="KW-0808">Transferase</keyword>
<comment type="similarity">
    <text evidence="1">Belongs to the bacterial reverse transcriptase family.</text>
</comment>
<accession>A0ABM9VI93</accession>
<dbReference type="EMBL" id="FBWH01000035">
    <property type="protein sequence ID" value="CUX43754.1"/>
    <property type="molecule type" value="Genomic_DNA"/>
</dbReference>